<keyword evidence="4" id="KW-0406">Ion transport</keyword>
<keyword evidence="4" id="KW-0407">Ion channel</keyword>
<evidence type="ECO:0000313" key="5">
    <source>
        <dbReference type="Proteomes" id="UP000291144"/>
    </source>
</evidence>
<comment type="caution">
    <text evidence="4">The sequence shown here is derived from an EMBL/GenBank/DDBJ whole genome shotgun (WGS) entry which is preliminary data.</text>
</comment>
<dbReference type="OrthoDB" id="9799090at2"/>
<keyword evidence="5" id="KW-1185">Reference proteome</keyword>
<feature type="compositionally biased region" description="Basic and acidic residues" evidence="1">
    <location>
        <begin position="1"/>
        <end position="12"/>
    </location>
</feature>
<keyword evidence="2" id="KW-0812">Transmembrane</keyword>
<feature type="region of interest" description="Disordered" evidence="1">
    <location>
        <begin position="1"/>
        <end position="36"/>
    </location>
</feature>
<gene>
    <name evidence="4" type="ORF">E0H73_13190</name>
</gene>
<dbReference type="Proteomes" id="UP000291144">
    <property type="component" value="Unassembled WGS sequence"/>
</dbReference>
<evidence type="ECO:0000256" key="2">
    <source>
        <dbReference type="SAM" id="Phobius"/>
    </source>
</evidence>
<keyword evidence="4" id="KW-0813">Transport</keyword>
<name>A0A4R0L3Z4_9ACTN</name>
<dbReference type="AlphaFoldDB" id="A0A4R0L3Z4"/>
<evidence type="ECO:0000313" key="4">
    <source>
        <dbReference type="EMBL" id="TCC63395.1"/>
    </source>
</evidence>
<evidence type="ECO:0000259" key="3">
    <source>
        <dbReference type="Pfam" id="PF07885"/>
    </source>
</evidence>
<accession>A0A4R0L3Z4</accession>
<sequence>MIGRGETTDSGRRSTIGAGCSRGGSGMPHPHHRGPCTHAVRPLRTCRAGWSDSDPPETQPTLGIARQASPQLDESANAGSSFTEAVRDTQVGYAQLPRRTRRRLAMTSLLRSLLVSSVIIVGYFVLPMRLDSSAVVGLVLGLTFVAVVLAWQIRDIARSPYPRIRAIGSLATSLPLFLAVFATTYFLIARADPANFSEPLSRLDAAYFTVTVFATVGFGDIVAVTSLARTITIVQMIGDLVVVGLVARTLLGAVQHNLSHRED</sequence>
<feature type="domain" description="Potassium channel" evidence="3">
    <location>
        <begin position="176"/>
        <end position="252"/>
    </location>
</feature>
<keyword evidence="2" id="KW-0472">Membrane</keyword>
<feature type="transmembrane region" description="Helical" evidence="2">
    <location>
        <begin position="208"/>
        <end position="228"/>
    </location>
</feature>
<proteinExistence type="predicted"/>
<protein>
    <submittedName>
        <fullName evidence="4">Two pore domain potassium channel family protein</fullName>
    </submittedName>
</protein>
<keyword evidence="2" id="KW-1133">Transmembrane helix</keyword>
<dbReference type="Pfam" id="PF07885">
    <property type="entry name" value="Ion_trans_2"/>
    <property type="match status" value="1"/>
</dbReference>
<feature type="transmembrane region" description="Helical" evidence="2">
    <location>
        <begin position="108"/>
        <end position="126"/>
    </location>
</feature>
<reference evidence="4 5" key="1">
    <citation type="submission" date="2019-02" db="EMBL/GenBank/DDBJ databases">
        <title>Kribbella capetownensis sp. nov. and Kribbella speibonae sp. nov., isolated from soil.</title>
        <authorList>
            <person name="Curtis S.M."/>
            <person name="Norton I."/>
            <person name="Everest G.J."/>
            <person name="Meyers P.R."/>
        </authorList>
    </citation>
    <scope>NUCLEOTIDE SEQUENCE [LARGE SCALE GENOMIC DNA]</scope>
    <source>
        <strain evidence="4 5">NRRL B-24813</strain>
    </source>
</reference>
<feature type="transmembrane region" description="Helical" evidence="2">
    <location>
        <begin position="132"/>
        <end position="152"/>
    </location>
</feature>
<dbReference type="GO" id="GO:0034220">
    <property type="term" value="P:monoatomic ion transmembrane transport"/>
    <property type="evidence" value="ECO:0007669"/>
    <property type="project" value="UniProtKB-KW"/>
</dbReference>
<dbReference type="InterPro" id="IPR013099">
    <property type="entry name" value="K_chnl_dom"/>
</dbReference>
<organism evidence="4 5">
    <name type="scientific">Kribbella pittospori</name>
    <dbReference type="NCBI Taxonomy" id="722689"/>
    <lineage>
        <taxon>Bacteria</taxon>
        <taxon>Bacillati</taxon>
        <taxon>Actinomycetota</taxon>
        <taxon>Actinomycetes</taxon>
        <taxon>Propionibacteriales</taxon>
        <taxon>Kribbellaceae</taxon>
        <taxon>Kribbella</taxon>
    </lineage>
</organism>
<dbReference type="Gene3D" id="1.10.287.70">
    <property type="match status" value="1"/>
</dbReference>
<dbReference type="SUPFAM" id="SSF81324">
    <property type="entry name" value="Voltage-gated potassium channels"/>
    <property type="match status" value="1"/>
</dbReference>
<feature type="transmembrane region" description="Helical" evidence="2">
    <location>
        <begin position="164"/>
        <end position="188"/>
    </location>
</feature>
<dbReference type="EMBL" id="SJKB01000003">
    <property type="protein sequence ID" value="TCC63395.1"/>
    <property type="molecule type" value="Genomic_DNA"/>
</dbReference>
<evidence type="ECO:0000256" key="1">
    <source>
        <dbReference type="SAM" id="MobiDB-lite"/>
    </source>
</evidence>